<evidence type="ECO:0000313" key="1">
    <source>
        <dbReference type="EMBL" id="KIK35241.1"/>
    </source>
</evidence>
<name>A0A0D0A0A4_9AGAM</name>
<organism evidence="1 2">
    <name type="scientific">Suillus luteus UH-Slu-Lm8-n1</name>
    <dbReference type="NCBI Taxonomy" id="930992"/>
    <lineage>
        <taxon>Eukaryota</taxon>
        <taxon>Fungi</taxon>
        <taxon>Dikarya</taxon>
        <taxon>Basidiomycota</taxon>
        <taxon>Agaricomycotina</taxon>
        <taxon>Agaricomycetes</taxon>
        <taxon>Agaricomycetidae</taxon>
        <taxon>Boletales</taxon>
        <taxon>Suillineae</taxon>
        <taxon>Suillaceae</taxon>
        <taxon>Suillus</taxon>
    </lineage>
</organism>
<accession>A0A0D0A0A4</accession>
<gene>
    <name evidence="1" type="ORF">CY34DRAFT_96466</name>
</gene>
<reference evidence="1 2" key="1">
    <citation type="submission" date="2014-04" db="EMBL/GenBank/DDBJ databases">
        <authorList>
            <consortium name="DOE Joint Genome Institute"/>
            <person name="Kuo A."/>
            <person name="Ruytinx J."/>
            <person name="Rineau F."/>
            <person name="Colpaert J."/>
            <person name="Kohler A."/>
            <person name="Nagy L.G."/>
            <person name="Floudas D."/>
            <person name="Copeland A."/>
            <person name="Barry K.W."/>
            <person name="Cichocki N."/>
            <person name="Veneault-Fourrey C."/>
            <person name="LaButti K."/>
            <person name="Lindquist E.A."/>
            <person name="Lipzen A."/>
            <person name="Lundell T."/>
            <person name="Morin E."/>
            <person name="Murat C."/>
            <person name="Sun H."/>
            <person name="Tunlid A."/>
            <person name="Henrissat B."/>
            <person name="Grigoriev I.V."/>
            <person name="Hibbett D.S."/>
            <person name="Martin F."/>
            <person name="Nordberg H.P."/>
            <person name="Cantor M.N."/>
            <person name="Hua S.X."/>
        </authorList>
    </citation>
    <scope>NUCLEOTIDE SEQUENCE [LARGE SCALE GENOMIC DNA]</scope>
    <source>
        <strain evidence="1 2">UH-Slu-Lm8-n1</strain>
    </source>
</reference>
<dbReference type="OrthoDB" id="2641610at2759"/>
<dbReference type="Proteomes" id="UP000054485">
    <property type="component" value="Unassembled WGS sequence"/>
</dbReference>
<dbReference type="InParanoid" id="A0A0D0A0A4"/>
<sequence length="59" mass="6916">MAPNCSSRSKYNYTQKTLTSGSKCPHCGEMFKSQGFKRHESKCKMRDAQDQENFNREYD</sequence>
<proteinExistence type="predicted"/>
<protein>
    <submittedName>
        <fullName evidence="1">Uncharacterized protein</fullName>
    </submittedName>
</protein>
<dbReference type="EMBL" id="KN835647">
    <property type="protein sequence ID" value="KIK35241.1"/>
    <property type="molecule type" value="Genomic_DNA"/>
</dbReference>
<reference evidence="2" key="2">
    <citation type="submission" date="2015-01" db="EMBL/GenBank/DDBJ databases">
        <title>Evolutionary Origins and Diversification of the Mycorrhizal Mutualists.</title>
        <authorList>
            <consortium name="DOE Joint Genome Institute"/>
            <consortium name="Mycorrhizal Genomics Consortium"/>
            <person name="Kohler A."/>
            <person name="Kuo A."/>
            <person name="Nagy L.G."/>
            <person name="Floudas D."/>
            <person name="Copeland A."/>
            <person name="Barry K.W."/>
            <person name="Cichocki N."/>
            <person name="Veneault-Fourrey C."/>
            <person name="LaButti K."/>
            <person name="Lindquist E.A."/>
            <person name="Lipzen A."/>
            <person name="Lundell T."/>
            <person name="Morin E."/>
            <person name="Murat C."/>
            <person name="Riley R."/>
            <person name="Ohm R."/>
            <person name="Sun H."/>
            <person name="Tunlid A."/>
            <person name="Henrissat B."/>
            <person name="Grigoriev I.V."/>
            <person name="Hibbett D.S."/>
            <person name="Martin F."/>
        </authorList>
    </citation>
    <scope>NUCLEOTIDE SEQUENCE [LARGE SCALE GENOMIC DNA]</scope>
    <source>
        <strain evidence="2">UH-Slu-Lm8-n1</strain>
    </source>
</reference>
<dbReference type="AlphaFoldDB" id="A0A0D0A0A4"/>
<evidence type="ECO:0000313" key="2">
    <source>
        <dbReference type="Proteomes" id="UP000054485"/>
    </source>
</evidence>
<keyword evidence="2" id="KW-1185">Reference proteome</keyword>
<dbReference type="HOGENOM" id="CLU_210552_0_0_1"/>